<dbReference type="RefSeq" id="XP_009525203.1">
    <property type="nucleotide sequence ID" value="XM_009526908.1"/>
</dbReference>
<dbReference type="KEGG" id="psoj:PHYSODRAFT_345863"/>
<dbReference type="PANTHER" id="PTHR37066">
    <property type="entry name" value="HELICASE-ASSOCIATED"/>
    <property type="match status" value="1"/>
</dbReference>
<proteinExistence type="predicted"/>
<dbReference type="InParanoid" id="G4Z7V1"/>
<gene>
    <name evidence="1" type="ORF">PHYSODRAFT_345863</name>
</gene>
<dbReference type="EMBL" id="JH159153">
    <property type="protein sequence ID" value="EGZ22486.1"/>
    <property type="molecule type" value="Genomic_DNA"/>
</dbReference>
<dbReference type="PANTHER" id="PTHR37066:SF1">
    <property type="entry name" value="LNS2_PITP DOMAIN-CONTAINING PROTEIN"/>
    <property type="match status" value="1"/>
</dbReference>
<keyword evidence="2" id="KW-1185">Reference proteome</keyword>
<sequence>MEAQVHQKTAAWEERIVPAPRSYQHLKGGLLVPLSFVVPSGDERWPSVTWGYKLGRAVSNLRTKLENNVRLPSGMQEELGKLSIADNVPQFKWDNIILPALWQFRKVYGHVDVPYLFVVPVVMRRGQSWHGAIDWEAHSRTFGEEPLAEEAWAKKAGRVLAHVRSRGTYFAQYGRDIDNLDKLGFDVKLSLRAWNKRIAPLVDIYAKLHGGEEVPADFVIPSEFPWEETLWGVRLGLIVAHNSKFMPRQ</sequence>
<dbReference type="Proteomes" id="UP000002640">
    <property type="component" value="Unassembled WGS sequence"/>
</dbReference>
<evidence type="ECO:0000313" key="2">
    <source>
        <dbReference type="Proteomes" id="UP000002640"/>
    </source>
</evidence>
<dbReference type="STRING" id="1094619.G4Z7V1"/>
<name>G4Z7V1_PHYSP</name>
<dbReference type="AlphaFoldDB" id="G4Z7V1"/>
<evidence type="ECO:0008006" key="3">
    <source>
        <dbReference type="Google" id="ProtNLM"/>
    </source>
</evidence>
<evidence type="ECO:0000313" key="1">
    <source>
        <dbReference type="EMBL" id="EGZ22486.1"/>
    </source>
</evidence>
<accession>G4Z7V1</accession>
<organism evidence="1 2">
    <name type="scientific">Phytophthora sojae (strain P6497)</name>
    <name type="common">Soybean stem and root rot agent</name>
    <name type="synonym">Phytophthora megasperma f. sp. glycines</name>
    <dbReference type="NCBI Taxonomy" id="1094619"/>
    <lineage>
        <taxon>Eukaryota</taxon>
        <taxon>Sar</taxon>
        <taxon>Stramenopiles</taxon>
        <taxon>Oomycota</taxon>
        <taxon>Peronosporomycetes</taxon>
        <taxon>Peronosporales</taxon>
        <taxon>Peronosporaceae</taxon>
        <taxon>Phytophthora</taxon>
    </lineage>
</organism>
<dbReference type="GeneID" id="20648741"/>
<reference evidence="1 2" key="1">
    <citation type="journal article" date="2006" name="Science">
        <title>Phytophthora genome sequences uncover evolutionary origins and mechanisms of pathogenesis.</title>
        <authorList>
            <person name="Tyler B.M."/>
            <person name="Tripathy S."/>
            <person name="Zhang X."/>
            <person name="Dehal P."/>
            <person name="Jiang R.H."/>
            <person name="Aerts A."/>
            <person name="Arredondo F.D."/>
            <person name="Baxter L."/>
            <person name="Bensasson D."/>
            <person name="Beynon J.L."/>
            <person name="Chapman J."/>
            <person name="Damasceno C.M."/>
            <person name="Dorrance A.E."/>
            <person name="Dou D."/>
            <person name="Dickerman A.W."/>
            <person name="Dubchak I.L."/>
            <person name="Garbelotto M."/>
            <person name="Gijzen M."/>
            <person name="Gordon S.G."/>
            <person name="Govers F."/>
            <person name="Grunwald N.J."/>
            <person name="Huang W."/>
            <person name="Ivors K.L."/>
            <person name="Jones R.W."/>
            <person name="Kamoun S."/>
            <person name="Krampis K."/>
            <person name="Lamour K.H."/>
            <person name="Lee M.K."/>
            <person name="McDonald W.H."/>
            <person name="Medina M."/>
            <person name="Meijer H.J."/>
            <person name="Nordberg E.K."/>
            <person name="Maclean D.J."/>
            <person name="Ospina-Giraldo M.D."/>
            <person name="Morris P.F."/>
            <person name="Phuntumart V."/>
            <person name="Putnam N.H."/>
            <person name="Rash S."/>
            <person name="Rose J.K."/>
            <person name="Sakihama Y."/>
            <person name="Salamov A.A."/>
            <person name="Savidor A."/>
            <person name="Scheuring C.F."/>
            <person name="Smith B.M."/>
            <person name="Sobral B.W."/>
            <person name="Terry A."/>
            <person name="Torto-Alalibo T.A."/>
            <person name="Win J."/>
            <person name="Xu Z."/>
            <person name="Zhang H."/>
            <person name="Grigoriev I.V."/>
            <person name="Rokhsar D.S."/>
            <person name="Boore J.L."/>
        </authorList>
    </citation>
    <scope>NUCLEOTIDE SEQUENCE [LARGE SCALE GENOMIC DNA]</scope>
    <source>
        <strain evidence="1 2">P6497</strain>
    </source>
</reference>
<protein>
    <recommendedName>
        <fullName evidence="3">Helicase-associated domain-containing protein</fullName>
    </recommendedName>
</protein>